<sequence length="191" mass="21601">MTVTLTLDPVGILTDEAFYQLCQVNPDLKLERSAKGELIIMPPTGGESGRRNAEITIDLGIWNRQTGLGYTFDSSTCFKLPNGAERSPDAAWVERSRWEALSPEEREKFPPLAPDFVTELRSATDNLSTLRAKMQEYRENGVRLGWLINPQDQQVEIYRLEQDTETLQSPQQLSGESVLPGFVLDLTRIWT</sequence>
<dbReference type="STRING" id="395961.Cyan7425_0468"/>
<dbReference type="InterPro" id="IPR008538">
    <property type="entry name" value="Uma2"/>
</dbReference>
<accession>B8HTU0</accession>
<organism evidence="2">
    <name type="scientific">Cyanothece sp. (strain PCC 7425 / ATCC 29141)</name>
    <dbReference type="NCBI Taxonomy" id="395961"/>
    <lineage>
        <taxon>Bacteria</taxon>
        <taxon>Bacillati</taxon>
        <taxon>Cyanobacteriota</taxon>
        <taxon>Cyanophyceae</taxon>
        <taxon>Gomontiellales</taxon>
        <taxon>Cyanothecaceae</taxon>
        <taxon>Cyanothece</taxon>
    </lineage>
</organism>
<reference evidence="2" key="1">
    <citation type="submission" date="2009-01" db="EMBL/GenBank/DDBJ databases">
        <title>Complete sequence of chromosome Cyanothece sp. PCC 7425.</title>
        <authorList>
            <consortium name="US DOE Joint Genome Institute"/>
            <person name="Lucas S."/>
            <person name="Copeland A."/>
            <person name="Lapidus A."/>
            <person name="Glavina del Rio T."/>
            <person name="Dalin E."/>
            <person name="Tice H."/>
            <person name="Bruce D."/>
            <person name="Goodwin L."/>
            <person name="Pitluck S."/>
            <person name="Sims D."/>
            <person name="Meineke L."/>
            <person name="Brettin T."/>
            <person name="Detter J.C."/>
            <person name="Han C."/>
            <person name="Larimer F."/>
            <person name="Land M."/>
            <person name="Hauser L."/>
            <person name="Kyrpides N."/>
            <person name="Ovchinnikova G."/>
            <person name="Liberton M."/>
            <person name="Stoeckel J."/>
            <person name="Banerjee A."/>
            <person name="Singh A."/>
            <person name="Page L."/>
            <person name="Sato H."/>
            <person name="Zhao L."/>
            <person name="Sherman L."/>
            <person name="Pakrasi H."/>
            <person name="Richardson P."/>
        </authorList>
    </citation>
    <scope>NUCLEOTIDE SEQUENCE</scope>
    <source>
        <strain evidence="2">PCC 7425</strain>
    </source>
</reference>
<protein>
    <recommendedName>
        <fullName evidence="1">Putative restriction endonuclease domain-containing protein</fullName>
    </recommendedName>
</protein>
<dbReference type="Gene3D" id="3.90.1570.10">
    <property type="entry name" value="tt1808, chain A"/>
    <property type="match status" value="1"/>
</dbReference>
<dbReference type="EMBL" id="CP001344">
    <property type="protein sequence ID" value="ACL42860.1"/>
    <property type="molecule type" value="Genomic_DNA"/>
</dbReference>
<dbReference type="InterPro" id="IPR012296">
    <property type="entry name" value="Nuclease_put_TT1808"/>
</dbReference>
<dbReference type="eggNOG" id="COG4636">
    <property type="taxonomic scope" value="Bacteria"/>
</dbReference>
<evidence type="ECO:0000313" key="2">
    <source>
        <dbReference type="EMBL" id="ACL42860.1"/>
    </source>
</evidence>
<dbReference type="Pfam" id="PF05685">
    <property type="entry name" value="Uma2"/>
    <property type="match status" value="1"/>
</dbReference>
<dbReference type="PANTHER" id="PTHR34107:SF1">
    <property type="entry name" value="SLL0198 PROTEIN"/>
    <property type="match status" value="1"/>
</dbReference>
<name>B8HTU0_CYAP4</name>
<evidence type="ECO:0000259" key="1">
    <source>
        <dbReference type="Pfam" id="PF05685"/>
    </source>
</evidence>
<dbReference type="SUPFAM" id="SSF52980">
    <property type="entry name" value="Restriction endonuclease-like"/>
    <property type="match status" value="1"/>
</dbReference>
<gene>
    <name evidence="2" type="ordered locus">Cyan7425_0468</name>
</gene>
<dbReference type="PANTHER" id="PTHR34107">
    <property type="entry name" value="SLL0198 PROTEIN-RELATED"/>
    <property type="match status" value="1"/>
</dbReference>
<proteinExistence type="predicted"/>
<dbReference type="KEGG" id="cyn:Cyan7425_0468"/>
<dbReference type="AlphaFoldDB" id="B8HTU0"/>
<feature type="domain" description="Putative restriction endonuclease" evidence="1">
    <location>
        <begin position="16"/>
        <end position="186"/>
    </location>
</feature>
<dbReference type="InterPro" id="IPR011335">
    <property type="entry name" value="Restrct_endonuc-II-like"/>
</dbReference>
<dbReference type="OrthoDB" id="455378at2"/>
<dbReference type="HOGENOM" id="CLU_076312_3_0_3"/>
<dbReference type="CDD" id="cd06260">
    <property type="entry name" value="DUF820-like"/>
    <property type="match status" value="1"/>
</dbReference>